<sequence length="153" mass="16910">MGVMSLTHTNNTETMRRLIADPGRWVVVGLSNNDDRDALRVAQWLKKEMDKAIIPVHPSAETVDGDTGYASVSDIPDTDIKVVDCFVNSEHVGGVVDEVIANKDRLKIDAIWMQLGVEDPAAADRAREAGLMVVMNTCPKIEWRRLRGEGAIR</sequence>
<dbReference type="SMART" id="SM00881">
    <property type="entry name" value="CoA_binding"/>
    <property type="match status" value="1"/>
</dbReference>
<dbReference type="EMBL" id="CP144913">
    <property type="protein sequence ID" value="WXB75590.1"/>
    <property type="molecule type" value="Genomic_DNA"/>
</dbReference>
<dbReference type="PANTHER" id="PTHR33303:SF2">
    <property type="entry name" value="COA-BINDING DOMAIN-CONTAINING PROTEIN"/>
    <property type="match status" value="1"/>
</dbReference>
<dbReference type="Proteomes" id="UP001382727">
    <property type="component" value="Chromosome"/>
</dbReference>
<evidence type="ECO:0000313" key="2">
    <source>
        <dbReference type="EMBL" id="WXB75590.1"/>
    </source>
</evidence>
<dbReference type="SUPFAM" id="SSF51735">
    <property type="entry name" value="NAD(P)-binding Rossmann-fold domains"/>
    <property type="match status" value="1"/>
</dbReference>
<gene>
    <name evidence="2" type="ORF">V1351_11600</name>
</gene>
<proteinExistence type="predicted"/>
<dbReference type="RefSeq" id="WP_338748322.1">
    <property type="nucleotide sequence ID" value="NZ_CP144913.1"/>
</dbReference>
<dbReference type="InterPro" id="IPR003781">
    <property type="entry name" value="CoA-bd"/>
</dbReference>
<protein>
    <submittedName>
        <fullName evidence="2">CoA-binding protein</fullName>
    </submittedName>
</protein>
<dbReference type="PANTHER" id="PTHR33303">
    <property type="entry name" value="CYTOPLASMIC PROTEIN-RELATED"/>
    <property type="match status" value="1"/>
</dbReference>
<keyword evidence="3" id="KW-1185">Reference proteome</keyword>
<dbReference type="Gene3D" id="3.40.50.720">
    <property type="entry name" value="NAD(P)-binding Rossmann-like Domain"/>
    <property type="match status" value="1"/>
</dbReference>
<reference evidence="2 3" key="1">
    <citation type="submission" date="2024-02" db="EMBL/GenBank/DDBJ databases">
        <title>Janibacter sp. nov., isolated from gut of marine sandworm.</title>
        <authorList>
            <person name="Kim B."/>
            <person name="Jun M.O."/>
            <person name="Shin N.-R."/>
        </authorList>
    </citation>
    <scope>NUCLEOTIDE SEQUENCE [LARGE SCALE GENOMIC DNA]</scope>
    <source>
        <strain evidence="2 3">A1S7</strain>
    </source>
</reference>
<dbReference type="Pfam" id="PF13380">
    <property type="entry name" value="CoA_binding_2"/>
    <property type="match status" value="1"/>
</dbReference>
<name>A0ABZ2MF60_9MICO</name>
<evidence type="ECO:0000259" key="1">
    <source>
        <dbReference type="SMART" id="SM00881"/>
    </source>
</evidence>
<accession>A0ABZ2MF60</accession>
<feature type="domain" description="CoA-binding" evidence="1">
    <location>
        <begin position="19"/>
        <end position="117"/>
    </location>
</feature>
<dbReference type="InterPro" id="IPR036291">
    <property type="entry name" value="NAD(P)-bd_dom_sf"/>
</dbReference>
<evidence type="ECO:0000313" key="3">
    <source>
        <dbReference type="Proteomes" id="UP001382727"/>
    </source>
</evidence>
<organism evidence="2 3">
    <name type="scientific">Janibacter alittae</name>
    <dbReference type="NCBI Taxonomy" id="3115209"/>
    <lineage>
        <taxon>Bacteria</taxon>
        <taxon>Bacillati</taxon>
        <taxon>Actinomycetota</taxon>
        <taxon>Actinomycetes</taxon>
        <taxon>Micrococcales</taxon>
        <taxon>Intrasporangiaceae</taxon>
        <taxon>Janibacter</taxon>
    </lineage>
</organism>